<comment type="caution">
    <text evidence="2">The sequence shown here is derived from an EMBL/GenBank/DDBJ whole genome shotgun (WGS) entry which is preliminary data.</text>
</comment>
<reference evidence="2 3" key="1">
    <citation type="journal article" date="2019" name="Int. J. Syst. Evol. Microbiol.">
        <title>The Global Catalogue of Microorganisms (GCM) 10K type strain sequencing project: providing services to taxonomists for standard genome sequencing and annotation.</title>
        <authorList>
            <consortium name="The Broad Institute Genomics Platform"/>
            <consortium name="The Broad Institute Genome Sequencing Center for Infectious Disease"/>
            <person name="Wu L."/>
            <person name="Ma J."/>
        </authorList>
    </citation>
    <scope>NUCLEOTIDE SEQUENCE [LARGE SCALE GENOMIC DNA]</scope>
    <source>
        <strain evidence="2 3">JCM 4542</strain>
    </source>
</reference>
<evidence type="ECO:0000313" key="3">
    <source>
        <dbReference type="Proteomes" id="UP001500886"/>
    </source>
</evidence>
<accession>A0ABN3TTV9</accession>
<evidence type="ECO:0000313" key="2">
    <source>
        <dbReference type="EMBL" id="GAA2718481.1"/>
    </source>
</evidence>
<evidence type="ECO:0008006" key="4">
    <source>
        <dbReference type="Google" id="ProtNLM"/>
    </source>
</evidence>
<name>A0ABN3TTV9_9ACTN</name>
<gene>
    <name evidence="2" type="ORF">GCM10010315_34010</name>
</gene>
<evidence type="ECO:0000256" key="1">
    <source>
        <dbReference type="SAM" id="MobiDB-lite"/>
    </source>
</evidence>
<protein>
    <recommendedName>
        <fullName evidence="4">Sigma-70 family RNA polymerase sigma factor</fullName>
    </recommendedName>
</protein>
<feature type="region of interest" description="Disordered" evidence="1">
    <location>
        <begin position="181"/>
        <end position="208"/>
    </location>
</feature>
<dbReference type="EMBL" id="BAAASL010000011">
    <property type="protein sequence ID" value="GAA2718481.1"/>
    <property type="molecule type" value="Genomic_DNA"/>
</dbReference>
<dbReference type="RefSeq" id="WP_344436167.1">
    <property type="nucleotide sequence ID" value="NZ_BAAASL010000011.1"/>
</dbReference>
<proteinExistence type="predicted"/>
<keyword evidence="3" id="KW-1185">Reference proteome</keyword>
<feature type="region of interest" description="Disordered" evidence="1">
    <location>
        <begin position="1"/>
        <end position="26"/>
    </location>
</feature>
<sequence>MMSSPGQAATCRNPACPNPVKPTVGSGRPRIYCSDACRKAHYKASSTRTPPDAARHDSYVQQILEDLSRKVARLQGLAHVTCTGLTGSASLRSQSMSLLTGAADVGRDLQDLEHAIVQQARDRGIKVAEIAQTRNISEDKVRRDWPAGSIDRRMQQRKQRGGAPVPEFLNEFPELYLPEEEPGEWAGDYDSTEGPPEHPTHPHSCSPAVLTDVRATGPRPEPSRGRRTAACLDERFGTSDAASRGTWPRRSWPRPRRGRCVVRAEGSDGCRLAGLLLVLRKGAFQPGLRSA</sequence>
<dbReference type="Proteomes" id="UP001500886">
    <property type="component" value="Unassembled WGS sequence"/>
</dbReference>
<organism evidence="2 3">
    <name type="scientific">Streptomyces luteosporeus</name>
    <dbReference type="NCBI Taxonomy" id="173856"/>
    <lineage>
        <taxon>Bacteria</taxon>
        <taxon>Bacillati</taxon>
        <taxon>Actinomycetota</taxon>
        <taxon>Actinomycetes</taxon>
        <taxon>Kitasatosporales</taxon>
        <taxon>Streptomycetaceae</taxon>
        <taxon>Streptomyces</taxon>
    </lineage>
</organism>